<dbReference type="EMBL" id="CAAALY010257937">
    <property type="protein sequence ID" value="VEL38438.1"/>
    <property type="molecule type" value="Genomic_DNA"/>
</dbReference>
<protein>
    <recommendedName>
        <fullName evidence="1">Tyrosine-protein phosphatase domain-containing protein</fullName>
    </recommendedName>
</protein>
<dbReference type="Proteomes" id="UP000784294">
    <property type="component" value="Unassembled WGS sequence"/>
</dbReference>
<dbReference type="PANTHER" id="PTHR19134">
    <property type="entry name" value="RECEPTOR-TYPE TYROSINE-PROTEIN PHOSPHATASE"/>
    <property type="match status" value="1"/>
</dbReference>
<dbReference type="PANTHER" id="PTHR19134:SF531">
    <property type="entry name" value="TYROSINE-PROTEIN PHOSPHATASE LAR"/>
    <property type="match status" value="1"/>
</dbReference>
<dbReference type="AlphaFoldDB" id="A0A448XJX6"/>
<dbReference type="Pfam" id="PF00102">
    <property type="entry name" value="Y_phosphatase"/>
    <property type="match status" value="2"/>
</dbReference>
<dbReference type="InterPro" id="IPR029021">
    <property type="entry name" value="Prot-tyrosine_phosphatase-like"/>
</dbReference>
<proteinExistence type="predicted"/>
<dbReference type="InterPro" id="IPR000242">
    <property type="entry name" value="PTP_cat"/>
</dbReference>
<dbReference type="Gene3D" id="3.90.190.10">
    <property type="entry name" value="Protein tyrosine phosphatase superfamily"/>
    <property type="match status" value="1"/>
</dbReference>
<organism evidence="2 3">
    <name type="scientific">Protopolystoma xenopodis</name>
    <dbReference type="NCBI Taxonomy" id="117903"/>
    <lineage>
        <taxon>Eukaryota</taxon>
        <taxon>Metazoa</taxon>
        <taxon>Spiralia</taxon>
        <taxon>Lophotrochozoa</taxon>
        <taxon>Platyhelminthes</taxon>
        <taxon>Monogenea</taxon>
        <taxon>Polyopisthocotylea</taxon>
        <taxon>Polystomatidea</taxon>
        <taxon>Polystomatidae</taxon>
        <taxon>Protopolystoma</taxon>
    </lineage>
</organism>
<dbReference type="PROSITE" id="PS50055">
    <property type="entry name" value="TYR_PHOSPHATASE_PTP"/>
    <property type="match status" value="1"/>
</dbReference>
<name>A0A448XJX6_9PLAT</name>
<evidence type="ECO:0000313" key="2">
    <source>
        <dbReference type="EMBL" id="VEL38438.1"/>
    </source>
</evidence>
<dbReference type="InterPro" id="IPR050348">
    <property type="entry name" value="Protein-Tyr_Phosphatase"/>
</dbReference>
<evidence type="ECO:0000259" key="1">
    <source>
        <dbReference type="PROSITE" id="PS50055"/>
    </source>
</evidence>
<comment type="caution">
    <text evidence="2">The sequence shown here is derived from an EMBL/GenBank/DDBJ whole genome shotgun (WGS) entry which is preliminary data.</text>
</comment>
<sequence>MIWEQNTRIIVMMTRLEERSRIKCDQYWPTRGTDTYPLLPNSNIQYPINKGHPNHLQHPLDEGKTKHSVGQQPGLRPQHDCLALTVTLVDSVNYAYYTMRTFHLQKMGLAGTVDRRTGGLANGCQLRSCSVKQQQGYDNYHRQSKHSDLQTESCQLNGVSPRIMDTLHGGPDGLVSVSEVREIRHFQFTAWPDNGAPDQSQPLLLFIRRINQTRVS</sequence>
<accession>A0A448XJX6</accession>
<keyword evidence="3" id="KW-1185">Reference proteome</keyword>
<dbReference type="OrthoDB" id="6146757at2759"/>
<dbReference type="GO" id="GO:0004725">
    <property type="term" value="F:protein tyrosine phosphatase activity"/>
    <property type="evidence" value="ECO:0007669"/>
    <property type="project" value="InterPro"/>
</dbReference>
<gene>
    <name evidence="2" type="ORF">PXEA_LOCUS31878</name>
</gene>
<reference evidence="2" key="1">
    <citation type="submission" date="2018-11" db="EMBL/GenBank/DDBJ databases">
        <authorList>
            <consortium name="Pathogen Informatics"/>
        </authorList>
    </citation>
    <scope>NUCLEOTIDE SEQUENCE</scope>
</reference>
<evidence type="ECO:0000313" key="3">
    <source>
        <dbReference type="Proteomes" id="UP000784294"/>
    </source>
</evidence>
<dbReference type="SUPFAM" id="SSF52799">
    <property type="entry name" value="(Phosphotyrosine protein) phosphatases II"/>
    <property type="match status" value="1"/>
</dbReference>
<feature type="domain" description="Tyrosine-protein phosphatase" evidence="1">
    <location>
        <begin position="1"/>
        <end position="216"/>
    </location>
</feature>